<dbReference type="InterPro" id="IPR050781">
    <property type="entry name" value="CWC22_splicing_factor"/>
</dbReference>
<dbReference type="PROSITE" id="PS51366">
    <property type="entry name" value="MI"/>
    <property type="match status" value="1"/>
</dbReference>
<dbReference type="GO" id="GO:0003723">
    <property type="term" value="F:RNA binding"/>
    <property type="evidence" value="ECO:0007669"/>
    <property type="project" value="InterPro"/>
</dbReference>
<dbReference type="Proteomes" id="UP000030747">
    <property type="component" value="Unassembled WGS sequence"/>
</dbReference>
<dbReference type="GO" id="GO:0000398">
    <property type="term" value="P:mRNA splicing, via spliceosome"/>
    <property type="evidence" value="ECO:0007669"/>
    <property type="project" value="TreeGrafter"/>
</dbReference>
<feature type="compositionally biased region" description="Acidic residues" evidence="6">
    <location>
        <begin position="381"/>
        <end position="407"/>
    </location>
</feature>
<reference evidence="8" key="2">
    <citation type="submission" date="2013-10" db="EMBL/GenBank/DDBJ databases">
        <authorList>
            <person name="Aslett M."/>
        </authorList>
    </citation>
    <scope>NUCLEOTIDE SEQUENCE [LARGE SCALE GENOMIC DNA]</scope>
    <source>
        <strain evidence="8">Houghton</strain>
    </source>
</reference>
<accession>U6KQU7</accession>
<feature type="non-terminal residue" evidence="8">
    <location>
        <position position="585"/>
    </location>
</feature>
<dbReference type="PANTHER" id="PTHR18034:SF3">
    <property type="entry name" value="PRE-MRNA-SPLICING FACTOR CWC22 HOMOLOG"/>
    <property type="match status" value="1"/>
</dbReference>
<dbReference type="EMBL" id="HG675101">
    <property type="protein sequence ID" value="CDJ40346.1"/>
    <property type="molecule type" value="Genomic_DNA"/>
</dbReference>
<comment type="subcellular location">
    <subcellularLocation>
        <location evidence="1">Nucleus</location>
    </subcellularLocation>
</comment>
<dbReference type="InterPro" id="IPR016024">
    <property type="entry name" value="ARM-type_fold"/>
</dbReference>
<dbReference type="GO" id="GO:0071013">
    <property type="term" value="C:catalytic step 2 spliceosome"/>
    <property type="evidence" value="ECO:0007669"/>
    <property type="project" value="TreeGrafter"/>
</dbReference>
<evidence type="ECO:0000313" key="8">
    <source>
        <dbReference type="EMBL" id="CDJ40346.1"/>
    </source>
</evidence>
<proteinExistence type="inferred from homology"/>
<evidence type="ECO:0000256" key="3">
    <source>
        <dbReference type="ARBA" id="ARBA00022664"/>
    </source>
</evidence>
<dbReference type="Pfam" id="PF02847">
    <property type="entry name" value="MA3"/>
    <property type="match status" value="1"/>
</dbReference>
<dbReference type="AlphaFoldDB" id="U6KQU7"/>
<dbReference type="Gene3D" id="1.25.40.180">
    <property type="match status" value="1"/>
</dbReference>
<sequence length="585" mass="66123">MRRSRGRPAAQYNQGARRAFQRAIKAARESPPRRAAAAGAAAAAAAAGDREARQQRSSAPRQKQQAACCSSSSSSRRGSCCCGQRRGGICCAENKKSDGRRHRESWCGVYVPPFKLARLQQQTSDSKSHAYQRQMWEALRKSINGLVNKANVSNLTQLVQELFRENLVRGRGLFCRALIRSQLASPGFTGVYASLLCIVNSKLPDIGELVLKRLILQFRRAYRRNDKVVCLACVEFFAHLVNQRIAHELLALQLCELLLQQPTNDSVEVCIGFLKDVCRGGFDAAFERLRAILQEGEIDKKTQYSIEALWDIRRKGFKDFPGVIEELDLVEAEDKITHEVDLLDSSIRGEEMLNIFKPQDPEEYEADEKKWAALSREILGEESTDADASSEDSEAESSSEEEAEETAEPGKKQTVVKDLTDQEVVCLRKTIYLCIMSSLNAEECVHKILKMNIQEDLEMEVAVMLIDCCSMERTFQRFFALQAERLAKLKTAYCECFQEAFKRQYALAHRLETAKLRNTAKFFAHLLMSDAIPWSVLEVFELSEEQTTSSGRIFLKVLLQEISEGLGIKTLNERLRHPDLKPYVK</sequence>
<feature type="compositionally biased region" description="Polar residues" evidence="6">
    <location>
        <begin position="57"/>
        <end position="67"/>
    </location>
</feature>
<dbReference type="OrthoDB" id="347735at2759"/>
<keyword evidence="9" id="KW-1185">Reference proteome</keyword>
<evidence type="ECO:0000259" key="7">
    <source>
        <dbReference type="PROSITE" id="PS51366"/>
    </source>
</evidence>
<dbReference type="SMART" id="SM00543">
    <property type="entry name" value="MIF4G"/>
    <property type="match status" value="1"/>
</dbReference>
<dbReference type="PANTHER" id="PTHR18034">
    <property type="entry name" value="CELL CYCLE CONTROL PROTEIN CWF22-RELATED"/>
    <property type="match status" value="1"/>
</dbReference>
<feature type="domain" description="MI" evidence="7">
    <location>
        <begin position="426"/>
        <end position="542"/>
    </location>
</feature>
<dbReference type="InterPro" id="IPR003890">
    <property type="entry name" value="MIF4G-like_typ-3"/>
</dbReference>
<evidence type="ECO:0000256" key="2">
    <source>
        <dbReference type="ARBA" id="ARBA00006856"/>
    </source>
</evidence>
<name>U6KQU7_EIMTE</name>
<dbReference type="SUPFAM" id="SSF48371">
    <property type="entry name" value="ARM repeat"/>
    <property type="match status" value="1"/>
</dbReference>
<evidence type="ECO:0000256" key="4">
    <source>
        <dbReference type="ARBA" id="ARBA00023187"/>
    </source>
</evidence>
<feature type="region of interest" description="Disordered" evidence="6">
    <location>
        <begin position="1"/>
        <end position="81"/>
    </location>
</feature>
<evidence type="ECO:0000256" key="5">
    <source>
        <dbReference type="ARBA" id="ARBA00023242"/>
    </source>
</evidence>
<dbReference type="InterPro" id="IPR003891">
    <property type="entry name" value="Initiation_fac_eIF4g_MI"/>
</dbReference>
<keyword evidence="3" id="KW-0507">mRNA processing</keyword>
<dbReference type="RefSeq" id="XP_013231096.1">
    <property type="nucleotide sequence ID" value="XM_013375642.1"/>
</dbReference>
<evidence type="ECO:0000256" key="6">
    <source>
        <dbReference type="SAM" id="MobiDB-lite"/>
    </source>
</evidence>
<dbReference type="SMART" id="SM00544">
    <property type="entry name" value="MA3"/>
    <property type="match status" value="1"/>
</dbReference>
<dbReference type="GeneID" id="25257671"/>
<protein>
    <submittedName>
        <fullName evidence="8">Cell cycle control protein, putative</fullName>
    </submittedName>
</protein>
<comment type="similarity">
    <text evidence="2">Belongs to the CWC22 family.</text>
</comment>
<gene>
    <name evidence="8" type="ORF">ETH_00043160</name>
</gene>
<keyword evidence="5" id="KW-0539">Nucleus</keyword>
<dbReference type="VEuPathDB" id="ToxoDB:ETH2_0803100"/>
<feature type="region of interest" description="Disordered" evidence="6">
    <location>
        <begin position="381"/>
        <end position="414"/>
    </location>
</feature>
<evidence type="ECO:0000313" key="9">
    <source>
        <dbReference type="Proteomes" id="UP000030747"/>
    </source>
</evidence>
<dbReference type="OMA" id="DRYNDSQ"/>
<organism evidence="8 9">
    <name type="scientific">Eimeria tenella</name>
    <name type="common">Coccidian parasite</name>
    <dbReference type="NCBI Taxonomy" id="5802"/>
    <lineage>
        <taxon>Eukaryota</taxon>
        <taxon>Sar</taxon>
        <taxon>Alveolata</taxon>
        <taxon>Apicomplexa</taxon>
        <taxon>Conoidasida</taxon>
        <taxon>Coccidia</taxon>
        <taxon>Eucoccidiorida</taxon>
        <taxon>Eimeriorina</taxon>
        <taxon>Eimeriidae</taxon>
        <taxon>Eimeria</taxon>
    </lineage>
</organism>
<keyword evidence="4" id="KW-0508">mRNA splicing</keyword>
<dbReference type="VEuPathDB" id="ToxoDB:ETH_00043160"/>
<evidence type="ECO:0000256" key="1">
    <source>
        <dbReference type="ARBA" id="ARBA00004123"/>
    </source>
</evidence>
<feature type="compositionally biased region" description="Low complexity" evidence="6">
    <location>
        <begin position="68"/>
        <end position="78"/>
    </location>
</feature>
<reference evidence="8" key="1">
    <citation type="submission" date="2013-10" db="EMBL/GenBank/DDBJ databases">
        <title>Genomic analysis of the causative agents of coccidiosis in chickens.</title>
        <authorList>
            <person name="Reid A.J."/>
            <person name="Blake D."/>
            <person name="Billington K."/>
            <person name="Browne H."/>
            <person name="Dunn M."/>
            <person name="Hung S."/>
            <person name="Kawahara F."/>
            <person name="Miranda-Saavedra D."/>
            <person name="Mourier T."/>
            <person name="Nagra H."/>
            <person name="Otto T.D."/>
            <person name="Rawlings N."/>
            <person name="Sanchez A."/>
            <person name="Sanders M."/>
            <person name="Subramaniam C."/>
            <person name="Tay Y."/>
            <person name="Dear P."/>
            <person name="Doerig C."/>
            <person name="Gruber A."/>
            <person name="Parkinson J."/>
            <person name="Shirley M."/>
            <person name="Wan K.L."/>
            <person name="Berriman M."/>
            <person name="Tomley F."/>
            <person name="Pain A."/>
        </authorList>
    </citation>
    <scope>NUCLEOTIDE SEQUENCE [LARGE SCALE GENOMIC DNA]</scope>
    <source>
        <strain evidence="8">Houghton</strain>
    </source>
</reference>
<feature type="compositionally biased region" description="Low complexity" evidence="6">
    <location>
        <begin position="33"/>
        <end position="47"/>
    </location>
</feature>